<comment type="caution">
    <text evidence="9">The sequence shown here is derived from an EMBL/GenBank/DDBJ whole genome shotgun (WGS) entry which is preliminary data.</text>
</comment>
<dbReference type="InterPro" id="IPR002371">
    <property type="entry name" value="FlgK"/>
</dbReference>
<dbReference type="Pfam" id="PF22638">
    <property type="entry name" value="FlgK_D1"/>
    <property type="match status" value="1"/>
</dbReference>
<dbReference type="NCBIfam" id="TIGR02492">
    <property type="entry name" value="flgK_ends"/>
    <property type="match status" value="1"/>
</dbReference>
<keyword evidence="5" id="KW-0964">Secreted</keyword>
<dbReference type="SUPFAM" id="SSF64518">
    <property type="entry name" value="Phase 1 flagellin"/>
    <property type="match status" value="1"/>
</dbReference>
<sequence length="499" mass="50426">MGLNNALSIVSTGLSAVQYAMSVSSQNTANASTAGYIAEQPTVMASAGNGVGNGVLVAGTRLAVNTQVQTALYAQNSNVAYENTKNNSLSAVTALQGSTSSASGSSGTLSDLLGNVRSSLISLSSSVSSSAAQSTVISTASNVTQMLNGLGTGIQQQRQSAQDGIMSSVQDINTNLTTIGSLSTNIMLLKTAGKDTADLENQRFTALNALSGDLNISWKVSANGDMSISTADGVALPTRMTSSSGQPQISNSFPLTTSGAVVSASSVYPGQGDSNALPGVTLNGIDVTKSMQGGSLGANIELRDTTLPTMQAQCDSFAYSLASRFQAEGMPIFTDSSGHIPSADQTTLPPQGSLGLAQSIRVSTQYQASPSLLVADTTGSVLKNVLSNTFGTSMTAAPSEGLGASGTLRTGYNGQKDIIGLATALTSDQAAQAADASSDLSLAKNTQTNLSTQFSSTSGVSVDKEMANVVALQNAYSANAKVISAVQTMFTSLLSAIGG</sequence>
<keyword evidence="9" id="KW-0282">Flagellum</keyword>
<evidence type="ECO:0000256" key="2">
    <source>
        <dbReference type="ARBA" id="ARBA00004613"/>
    </source>
</evidence>
<proteinExistence type="inferred from homology"/>
<keyword evidence="9" id="KW-0969">Cilium</keyword>
<dbReference type="PANTHER" id="PTHR30033">
    <property type="entry name" value="FLAGELLAR HOOK-ASSOCIATED PROTEIN 1"/>
    <property type="match status" value="1"/>
</dbReference>
<evidence type="ECO:0000259" key="8">
    <source>
        <dbReference type="Pfam" id="PF22638"/>
    </source>
</evidence>
<comment type="subcellular location">
    <subcellularLocation>
        <location evidence="1">Bacterial flagellum</location>
    </subcellularLocation>
    <subcellularLocation>
        <location evidence="2">Secreted</location>
    </subcellularLocation>
</comment>
<reference evidence="9 10" key="1">
    <citation type="submission" date="2021-04" db="EMBL/GenBank/DDBJ databases">
        <title>The complete genome sequence of Neokomagataea sp. TBRC 2177.</title>
        <authorList>
            <person name="Charoenyingcharoen P."/>
            <person name="Yukphan P."/>
        </authorList>
    </citation>
    <scope>NUCLEOTIDE SEQUENCE [LARGE SCALE GENOMIC DNA]</scope>
    <source>
        <strain evidence="9 10">TBRC 2177</strain>
    </source>
</reference>
<keyword evidence="6" id="KW-0975">Bacterial flagellum</keyword>
<evidence type="ECO:0000256" key="5">
    <source>
        <dbReference type="ARBA" id="ARBA00022525"/>
    </source>
</evidence>
<comment type="similarity">
    <text evidence="3">Belongs to the flagella basal body rod proteins family.</text>
</comment>
<dbReference type="Proteomes" id="UP000677812">
    <property type="component" value="Unassembled WGS sequence"/>
</dbReference>
<gene>
    <name evidence="9" type="primary">flgK</name>
    <name evidence="9" type="ORF">KB213_02610</name>
</gene>
<keyword evidence="10" id="KW-1185">Reference proteome</keyword>
<evidence type="ECO:0000313" key="9">
    <source>
        <dbReference type="EMBL" id="MBR0558954.1"/>
    </source>
</evidence>
<keyword evidence="9" id="KW-0966">Cell projection</keyword>
<dbReference type="EMBL" id="JAGRQH010000001">
    <property type="protein sequence ID" value="MBR0558954.1"/>
    <property type="molecule type" value="Genomic_DNA"/>
</dbReference>
<evidence type="ECO:0000256" key="3">
    <source>
        <dbReference type="ARBA" id="ARBA00009677"/>
    </source>
</evidence>
<protein>
    <recommendedName>
        <fullName evidence="4">Flagellar hook-associated protein 1</fullName>
    </recommendedName>
</protein>
<evidence type="ECO:0000256" key="6">
    <source>
        <dbReference type="ARBA" id="ARBA00023143"/>
    </source>
</evidence>
<dbReference type="InterPro" id="IPR053927">
    <property type="entry name" value="FlgK_helical"/>
</dbReference>
<evidence type="ECO:0000256" key="1">
    <source>
        <dbReference type="ARBA" id="ARBA00004365"/>
    </source>
</evidence>
<evidence type="ECO:0000256" key="4">
    <source>
        <dbReference type="ARBA" id="ARBA00016244"/>
    </source>
</evidence>
<evidence type="ECO:0000259" key="7">
    <source>
        <dbReference type="Pfam" id="PF06429"/>
    </source>
</evidence>
<dbReference type="InterPro" id="IPR010930">
    <property type="entry name" value="Flg_bb/hook_C_dom"/>
</dbReference>
<dbReference type="PANTHER" id="PTHR30033:SF1">
    <property type="entry name" value="FLAGELLAR HOOK-ASSOCIATED PROTEIN 1"/>
    <property type="match status" value="1"/>
</dbReference>
<dbReference type="RefSeq" id="WP_211680489.1">
    <property type="nucleotide sequence ID" value="NZ_JAGRQH010000001.1"/>
</dbReference>
<name>A0ABS5E4Z0_9PROT</name>
<organism evidence="9 10">
    <name type="scientific">Neokomagataea anthophila</name>
    <dbReference type="NCBI Taxonomy" id="2826925"/>
    <lineage>
        <taxon>Bacteria</taxon>
        <taxon>Pseudomonadati</taxon>
        <taxon>Pseudomonadota</taxon>
        <taxon>Alphaproteobacteria</taxon>
        <taxon>Acetobacterales</taxon>
        <taxon>Acetobacteraceae</taxon>
        <taxon>Neokomagataea</taxon>
    </lineage>
</organism>
<accession>A0ABS5E4Z0</accession>
<evidence type="ECO:0000313" key="10">
    <source>
        <dbReference type="Proteomes" id="UP000677812"/>
    </source>
</evidence>
<feature type="domain" description="Flagellar basal-body/hook protein C-terminal" evidence="7">
    <location>
        <begin position="453"/>
        <end position="495"/>
    </location>
</feature>
<feature type="domain" description="Flagellar hook-associated protein FlgK helical" evidence="8">
    <location>
        <begin position="104"/>
        <end position="325"/>
    </location>
</feature>
<dbReference type="Pfam" id="PF06429">
    <property type="entry name" value="Flg_bbr_C"/>
    <property type="match status" value="1"/>
</dbReference>